<evidence type="ECO:0008006" key="4">
    <source>
        <dbReference type="Google" id="ProtNLM"/>
    </source>
</evidence>
<gene>
    <name evidence="2" type="ORF">GCM10007852_29350</name>
</gene>
<keyword evidence="1" id="KW-1133">Transmembrane helix</keyword>
<protein>
    <recommendedName>
        <fullName evidence="4">DUF4381 domain-containing protein</fullName>
    </recommendedName>
</protein>
<organism evidence="2 3">
    <name type="scientific">Agaribacter marinus</name>
    <dbReference type="NCBI Taxonomy" id="1431249"/>
    <lineage>
        <taxon>Bacteria</taxon>
        <taxon>Pseudomonadati</taxon>
        <taxon>Pseudomonadota</taxon>
        <taxon>Gammaproteobacteria</taxon>
        <taxon>Alteromonadales</taxon>
        <taxon>Alteromonadaceae</taxon>
        <taxon>Agaribacter</taxon>
    </lineage>
</organism>
<name>A0AA37SY36_9ALTE</name>
<dbReference type="EMBL" id="BSOT01000007">
    <property type="protein sequence ID" value="GLR72027.1"/>
    <property type="molecule type" value="Genomic_DNA"/>
</dbReference>
<reference evidence="2" key="2">
    <citation type="submission" date="2023-01" db="EMBL/GenBank/DDBJ databases">
        <title>Draft genome sequence of Agaribacter marinus strain NBRC 110023.</title>
        <authorList>
            <person name="Sun Q."/>
            <person name="Mori K."/>
        </authorList>
    </citation>
    <scope>NUCLEOTIDE SEQUENCE</scope>
    <source>
        <strain evidence="2">NBRC 110023</strain>
    </source>
</reference>
<dbReference type="Pfam" id="PF14316">
    <property type="entry name" value="DUF4381"/>
    <property type="match status" value="1"/>
</dbReference>
<accession>A0AA37SY36</accession>
<feature type="transmembrane region" description="Helical" evidence="1">
    <location>
        <begin position="25"/>
        <end position="44"/>
    </location>
</feature>
<dbReference type="RefSeq" id="WP_284218388.1">
    <property type="nucleotide sequence ID" value="NZ_BSOT01000007.1"/>
</dbReference>
<evidence type="ECO:0000313" key="3">
    <source>
        <dbReference type="Proteomes" id="UP001156601"/>
    </source>
</evidence>
<comment type="caution">
    <text evidence="2">The sequence shown here is derived from an EMBL/GenBank/DDBJ whole genome shotgun (WGS) entry which is preliminary data.</text>
</comment>
<proteinExistence type="predicted"/>
<dbReference type="Proteomes" id="UP001156601">
    <property type="component" value="Unassembled WGS sequence"/>
</dbReference>
<evidence type="ECO:0000313" key="2">
    <source>
        <dbReference type="EMBL" id="GLR72027.1"/>
    </source>
</evidence>
<dbReference type="InterPro" id="IPR025489">
    <property type="entry name" value="DUF4381"/>
</dbReference>
<reference evidence="2" key="1">
    <citation type="journal article" date="2014" name="Int. J. Syst. Evol. Microbiol.">
        <title>Complete genome sequence of Corynebacterium casei LMG S-19264T (=DSM 44701T), isolated from a smear-ripened cheese.</title>
        <authorList>
            <consortium name="US DOE Joint Genome Institute (JGI-PGF)"/>
            <person name="Walter F."/>
            <person name="Albersmeier A."/>
            <person name="Kalinowski J."/>
            <person name="Ruckert C."/>
        </authorList>
    </citation>
    <scope>NUCLEOTIDE SEQUENCE</scope>
    <source>
        <strain evidence="2">NBRC 110023</strain>
    </source>
</reference>
<dbReference type="AlphaFoldDB" id="A0AA37SY36"/>
<keyword evidence="1" id="KW-0472">Membrane</keyword>
<keyword evidence="3" id="KW-1185">Reference proteome</keyword>
<sequence>MNPLDQLSDIQTPDAVSWWPLATGYWVLLVAMILLVILLSVSIIKYRNKRKTRNEAIRQIQALDEQSSTFSLSMQHILKLTIQHYLPNETITSWHSKQWETLLHSGKSSVTKPELANTLYALHESLYTAQVNELPSPAEIKSAAIKWLQLELPAFSYESIKSEGK</sequence>
<keyword evidence="1" id="KW-0812">Transmembrane</keyword>
<evidence type="ECO:0000256" key="1">
    <source>
        <dbReference type="SAM" id="Phobius"/>
    </source>
</evidence>